<keyword evidence="10" id="KW-1185">Reference proteome</keyword>
<dbReference type="Pfam" id="PF07690">
    <property type="entry name" value="MFS_1"/>
    <property type="match status" value="1"/>
</dbReference>
<feature type="domain" description="Major facilitator superfamily (MFS) profile" evidence="8">
    <location>
        <begin position="71"/>
        <end position="527"/>
    </location>
</feature>
<feature type="transmembrane region" description="Helical" evidence="7">
    <location>
        <begin position="162"/>
        <end position="184"/>
    </location>
</feature>
<keyword evidence="3 7" id="KW-0812">Transmembrane</keyword>
<dbReference type="InterPro" id="IPR020846">
    <property type="entry name" value="MFS_dom"/>
</dbReference>
<evidence type="ECO:0000259" key="8">
    <source>
        <dbReference type="PROSITE" id="PS50850"/>
    </source>
</evidence>
<dbReference type="OrthoDB" id="440755at2759"/>
<evidence type="ECO:0000313" key="9">
    <source>
        <dbReference type="EMBL" id="SJL13092.1"/>
    </source>
</evidence>
<evidence type="ECO:0000313" key="10">
    <source>
        <dbReference type="Proteomes" id="UP000219338"/>
    </source>
</evidence>
<dbReference type="InterPro" id="IPR036259">
    <property type="entry name" value="MFS_trans_sf"/>
</dbReference>
<keyword evidence="5 7" id="KW-0472">Membrane</keyword>
<feature type="transmembrane region" description="Helical" evidence="7">
    <location>
        <begin position="108"/>
        <end position="125"/>
    </location>
</feature>
<evidence type="ECO:0000256" key="5">
    <source>
        <dbReference type="ARBA" id="ARBA00023136"/>
    </source>
</evidence>
<dbReference type="Gene3D" id="1.20.1250.20">
    <property type="entry name" value="MFS general substrate transporter like domains"/>
    <property type="match status" value="2"/>
</dbReference>
<feature type="transmembrane region" description="Helical" evidence="7">
    <location>
        <begin position="68"/>
        <end position="88"/>
    </location>
</feature>
<feature type="region of interest" description="Disordered" evidence="6">
    <location>
        <begin position="532"/>
        <end position="557"/>
    </location>
</feature>
<feature type="transmembrane region" description="Helical" evidence="7">
    <location>
        <begin position="196"/>
        <end position="220"/>
    </location>
</feature>
<evidence type="ECO:0000256" key="4">
    <source>
        <dbReference type="ARBA" id="ARBA00022989"/>
    </source>
</evidence>
<feature type="transmembrane region" description="Helical" evidence="7">
    <location>
        <begin position="367"/>
        <end position="387"/>
    </location>
</feature>
<evidence type="ECO:0000256" key="3">
    <source>
        <dbReference type="ARBA" id="ARBA00022692"/>
    </source>
</evidence>
<reference evidence="10" key="1">
    <citation type="journal article" date="2017" name="Nat. Ecol. Evol.">
        <title>Genome expansion and lineage-specific genetic innovations in the forest pathogenic fungi Armillaria.</title>
        <authorList>
            <person name="Sipos G."/>
            <person name="Prasanna A.N."/>
            <person name="Walter M.C."/>
            <person name="O'Connor E."/>
            <person name="Balint B."/>
            <person name="Krizsan K."/>
            <person name="Kiss B."/>
            <person name="Hess J."/>
            <person name="Varga T."/>
            <person name="Slot J."/>
            <person name="Riley R."/>
            <person name="Boka B."/>
            <person name="Rigling D."/>
            <person name="Barry K."/>
            <person name="Lee J."/>
            <person name="Mihaltcheva S."/>
            <person name="LaButti K."/>
            <person name="Lipzen A."/>
            <person name="Waldron R."/>
            <person name="Moloney N.M."/>
            <person name="Sperisen C."/>
            <person name="Kredics L."/>
            <person name="Vagvoelgyi C."/>
            <person name="Patrignani A."/>
            <person name="Fitzpatrick D."/>
            <person name="Nagy I."/>
            <person name="Doyle S."/>
            <person name="Anderson J.B."/>
            <person name="Grigoriev I.V."/>
            <person name="Gueldener U."/>
            <person name="Muensterkoetter M."/>
            <person name="Nagy L.G."/>
        </authorList>
    </citation>
    <scope>NUCLEOTIDE SEQUENCE [LARGE SCALE GENOMIC DNA]</scope>
    <source>
        <strain evidence="10">C18/9</strain>
    </source>
</reference>
<protein>
    <recommendedName>
        <fullName evidence="8">Major facilitator superfamily (MFS) profile domain-containing protein</fullName>
    </recommendedName>
</protein>
<sequence>MPWRSLALGDPRLDLAALPSPTTMSNTTILSPTDSAMLQVPSSLASRTSATEKNLSDVSPPPVARWRAWTLLLVFSMAQMLDIFNVTAPTIALPELASDLGVSYAERQWAINAYSLTFGAFLLTGGRFSAMWGSKSMFVLGFTIVGVCGIIDGFATNGPMLFVFRAFQGIGAALTIPSALAMITTMFPSRGEQDRALGIFAGFGAMGSIVGLVLGGVISQLLDWRWVFWISACIILPLSFIAFLLAPSSPHSDDAPKLKNMDWLGLASITLAMILFIYAVTEGNNRGWTSAGILAPLIIAIILLPTFGFLETKVAEPLIPPVIWTLPGFVPLFVITFSEYLTMNVIIFQESLMFQQVWHTSALSAALRTIPFGITGFFTTVSMGFVTPFVAPRWILAIGQVFMIGGALLVAFAPTPDKYWPMVVPALILTALGVASGFVAANIGMIRTPLAKPSVRIHESTALIGAIFNADLQIGSTIGLAITTAITTKVNGSDVEDFAGYKASYWFLVALCALEAVLAAVALRSRSGTGMADEVESGEQKSSYLSEEAANGTVERL</sequence>
<dbReference type="InterPro" id="IPR011701">
    <property type="entry name" value="MFS"/>
</dbReference>
<feature type="transmembrane region" description="Helical" evidence="7">
    <location>
        <begin position="137"/>
        <end position="156"/>
    </location>
</feature>
<dbReference type="GO" id="GO:0022857">
    <property type="term" value="F:transmembrane transporter activity"/>
    <property type="evidence" value="ECO:0007669"/>
    <property type="project" value="InterPro"/>
</dbReference>
<dbReference type="PANTHER" id="PTHR42718">
    <property type="entry name" value="MAJOR FACILITATOR SUPERFAMILY MULTIDRUG TRANSPORTER MFSC"/>
    <property type="match status" value="1"/>
</dbReference>
<accession>A0A284RWH4</accession>
<dbReference type="PANTHER" id="PTHR42718:SF9">
    <property type="entry name" value="MAJOR FACILITATOR SUPERFAMILY MULTIDRUG TRANSPORTER MFSC"/>
    <property type="match status" value="1"/>
</dbReference>
<feature type="transmembrane region" description="Helical" evidence="7">
    <location>
        <begin position="322"/>
        <end position="347"/>
    </location>
</feature>
<evidence type="ECO:0000256" key="7">
    <source>
        <dbReference type="SAM" id="Phobius"/>
    </source>
</evidence>
<feature type="transmembrane region" description="Helical" evidence="7">
    <location>
        <begin position="394"/>
        <end position="413"/>
    </location>
</feature>
<dbReference type="PRINTS" id="PR01036">
    <property type="entry name" value="TCRTETB"/>
</dbReference>
<keyword evidence="4 7" id="KW-1133">Transmembrane helix</keyword>
<dbReference type="GO" id="GO:0016020">
    <property type="term" value="C:membrane"/>
    <property type="evidence" value="ECO:0007669"/>
    <property type="project" value="UniProtKB-SubCell"/>
</dbReference>
<feature type="transmembrane region" description="Helical" evidence="7">
    <location>
        <begin position="419"/>
        <end position="441"/>
    </location>
</feature>
<feature type="transmembrane region" description="Helical" evidence="7">
    <location>
        <begin position="287"/>
        <end position="310"/>
    </location>
</feature>
<proteinExistence type="predicted"/>
<dbReference type="Proteomes" id="UP000219338">
    <property type="component" value="Unassembled WGS sequence"/>
</dbReference>
<dbReference type="SUPFAM" id="SSF103473">
    <property type="entry name" value="MFS general substrate transporter"/>
    <property type="match status" value="1"/>
</dbReference>
<feature type="transmembrane region" description="Helical" evidence="7">
    <location>
        <begin position="261"/>
        <end position="281"/>
    </location>
</feature>
<dbReference type="STRING" id="47428.A0A284RWH4"/>
<dbReference type="EMBL" id="FUEG01000019">
    <property type="protein sequence ID" value="SJL13092.1"/>
    <property type="molecule type" value="Genomic_DNA"/>
</dbReference>
<keyword evidence="2" id="KW-0813">Transport</keyword>
<evidence type="ECO:0000256" key="2">
    <source>
        <dbReference type="ARBA" id="ARBA00022448"/>
    </source>
</evidence>
<feature type="transmembrane region" description="Helical" evidence="7">
    <location>
        <begin position="503"/>
        <end position="523"/>
    </location>
</feature>
<dbReference type="OMA" id="MFGIFFY"/>
<gene>
    <name evidence="9" type="ORF">ARMOST_16529</name>
</gene>
<evidence type="ECO:0000256" key="1">
    <source>
        <dbReference type="ARBA" id="ARBA00004141"/>
    </source>
</evidence>
<evidence type="ECO:0000256" key="6">
    <source>
        <dbReference type="SAM" id="MobiDB-lite"/>
    </source>
</evidence>
<feature type="transmembrane region" description="Helical" evidence="7">
    <location>
        <begin position="226"/>
        <end position="249"/>
    </location>
</feature>
<comment type="subcellular location">
    <subcellularLocation>
        <location evidence="1">Membrane</location>
        <topology evidence="1">Multi-pass membrane protein</topology>
    </subcellularLocation>
</comment>
<feature type="transmembrane region" description="Helical" evidence="7">
    <location>
        <begin position="462"/>
        <end position="483"/>
    </location>
</feature>
<dbReference type="PROSITE" id="PS50850">
    <property type="entry name" value="MFS"/>
    <property type="match status" value="1"/>
</dbReference>
<dbReference type="AlphaFoldDB" id="A0A284RWH4"/>
<name>A0A284RWH4_ARMOS</name>
<organism evidence="9 10">
    <name type="scientific">Armillaria ostoyae</name>
    <name type="common">Armillaria root rot fungus</name>
    <dbReference type="NCBI Taxonomy" id="47428"/>
    <lineage>
        <taxon>Eukaryota</taxon>
        <taxon>Fungi</taxon>
        <taxon>Dikarya</taxon>
        <taxon>Basidiomycota</taxon>
        <taxon>Agaricomycotina</taxon>
        <taxon>Agaricomycetes</taxon>
        <taxon>Agaricomycetidae</taxon>
        <taxon>Agaricales</taxon>
        <taxon>Marasmiineae</taxon>
        <taxon>Physalacriaceae</taxon>
        <taxon>Armillaria</taxon>
    </lineage>
</organism>